<reference evidence="1 2" key="1">
    <citation type="journal article" date="2023" name="Plants (Basel)">
        <title>Bridging the Gap: Combining Genomics and Transcriptomics Approaches to Understand Stylosanthes scabra, an Orphan Legume from the Brazilian Caatinga.</title>
        <authorList>
            <person name="Ferreira-Neto J.R.C."/>
            <person name="da Silva M.D."/>
            <person name="Binneck E."/>
            <person name="de Melo N.F."/>
            <person name="da Silva R.H."/>
            <person name="de Melo A.L.T.M."/>
            <person name="Pandolfi V."/>
            <person name="Bustamante F.O."/>
            <person name="Brasileiro-Vidal A.C."/>
            <person name="Benko-Iseppon A.M."/>
        </authorList>
    </citation>
    <scope>NUCLEOTIDE SEQUENCE [LARGE SCALE GENOMIC DNA]</scope>
    <source>
        <tissue evidence="1">Leaves</tissue>
    </source>
</reference>
<comment type="caution">
    <text evidence="1">The sequence shown here is derived from an EMBL/GenBank/DDBJ whole genome shotgun (WGS) entry which is preliminary data.</text>
</comment>
<evidence type="ECO:0000313" key="2">
    <source>
        <dbReference type="Proteomes" id="UP001341840"/>
    </source>
</evidence>
<sequence length="140" mass="15398">MHGATARPAWRVRAVAFATFGRSYQAASRRRASQNGTCAGLALPRDYLGTSAPSPWLLVDETLHLGHARVPDVARPRGCLCNLNPRRSPLSLIPSYLLQLSSTPIHTHFPIPLDCVDIVHYSLTNDDNDGDNSDEEHTKD</sequence>
<name>A0ABU6QCS9_9FABA</name>
<evidence type="ECO:0000313" key="1">
    <source>
        <dbReference type="EMBL" id="MED6109720.1"/>
    </source>
</evidence>
<dbReference type="Proteomes" id="UP001341840">
    <property type="component" value="Unassembled WGS sequence"/>
</dbReference>
<dbReference type="EMBL" id="JASCZI010000177">
    <property type="protein sequence ID" value="MED6109720.1"/>
    <property type="molecule type" value="Genomic_DNA"/>
</dbReference>
<protein>
    <submittedName>
        <fullName evidence="1">Uncharacterized protein</fullName>
    </submittedName>
</protein>
<gene>
    <name evidence="1" type="ORF">PIB30_036281</name>
</gene>
<organism evidence="1 2">
    <name type="scientific">Stylosanthes scabra</name>
    <dbReference type="NCBI Taxonomy" id="79078"/>
    <lineage>
        <taxon>Eukaryota</taxon>
        <taxon>Viridiplantae</taxon>
        <taxon>Streptophyta</taxon>
        <taxon>Embryophyta</taxon>
        <taxon>Tracheophyta</taxon>
        <taxon>Spermatophyta</taxon>
        <taxon>Magnoliopsida</taxon>
        <taxon>eudicotyledons</taxon>
        <taxon>Gunneridae</taxon>
        <taxon>Pentapetalae</taxon>
        <taxon>rosids</taxon>
        <taxon>fabids</taxon>
        <taxon>Fabales</taxon>
        <taxon>Fabaceae</taxon>
        <taxon>Papilionoideae</taxon>
        <taxon>50 kb inversion clade</taxon>
        <taxon>dalbergioids sensu lato</taxon>
        <taxon>Dalbergieae</taxon>
        <taxon>Pterocarpus clade</taxon>
        <taxon>Stylosanthes</taxon>
    </lineage>
</organism>
<keyword evidence="2" id="KW-1185">Reference proteome</keyword>
<proteinExistence type="predicted"/>
<accession>A0ABU6QCS9</accession>